<evidence type="ECO:0000256" key="1">
    <source>
        <dbReference type="ARBA" id="ARBA00004651"/>
    </source>
</evidence>
<accession>A0A7Y9URL0</accession>
<evidence type="ECO:0000256" key="6">
    <source>
        <dbReference type="ARBA" id="ARBA00023136"/>
    </source>
</evidence>
<dbReference type="Pfam" id="PF09335">
    <property type="entry name" value="VTT_dom"/>
    <property type="match status" value="1"/>
</dbReference>
<dbReference type="PANTHER" id="PTHR42709:SF6">
    <property type="entry name" value="UNDECAPRENYL PHOSPHATE TRANSPORTER A"/>
    <property type="match status" value="1"/>
</dbReference>
<proteinExistence type="inferred from homology"/>
<evidence type="ECO:0000313" key="9">
    <source>
        <dbReference type="EMBL" id="NYG54539.1"/>
    </source>
</evidence>
<gene>
    <name evidence="9" type="ORF">BJ989_000843</name>
</gene>
<organism evidence="9 10">
    <name type="scientific">Nocardioides perillae</name>
    <dbReference type="NCBI Taxonomy" id="1119534"/>
    <lineage>
        <taxon>Bacteria</taxon>
        <taxon>Bacillati</taxon>
        <taxon>Actinomycetota</taxon>
        <taxon>Actinomycetes</taxon>
        <taxon>Propionibacteriales</taxon>
        <taxon>Nocardioidaceae</taxon>
        <taxon>Nocardioides</taxon>
    </lineage>
</organism>
<dbReference type="EMBL" id="JACCAC010000001">
    <property type="protein sequence ID" value="NYG54539.1"/>
    <property type="molecule type" value="Genomic_DNA"/>
</dbReference>
<dbReference type="PANTHER" id="PTHR42709">
    <property type="entry name" value="ALKALINE PHOSPHATASE LIKE PROTEIN"/>
    <property type="match status" value="1"/>
</dbReference>
<evidence type="ECO:0000256" key="2">
    <source>
        <dbReference type="ARBA" id="ARBA00010792"/>
    </source>
</evidence>
<keyword evidence="6 7" id="KW-0472">Membrane</keyword>
<reference evidence="9 10" key="1">
    <citation type="submission" date="2020-07" db="EMBL/GenBank/DDBJ databases">
        <title>Sequencing the genomes of 1000 actinobacteria strains.</title>
        <authorList>
            <person name="Klenk H.-P."/>
        </authorList>
    </citation>
    <scope>NUCLEOTIDE SEQUENCE [LARGE SCALE GENOMIC DNA]</scope>
    <source>
        <strain evidence="9 10">DSM 24552</strain>
    </source>
</reference>
<dbReference type="GO" id="GO:0005886">
    <property type="term" value="C:plasma membrane"/>
    <property type="evidence" value="ECO:0007669"/>
    <property type="project" value="UniProtKB-SubCell"/>
</dbReference>
<evidence type="ECO:0000256" key="7">
    <source>
        <dbReference type="SAM" id="Phobius"/>
    </source>
</evidence>
<dbReference type="AlphaFoldDB" id="A0A7Y9URL0"/>
<keyword evidence="5 7" id="KW-1133">Transmembrane helix</keyword>
<evidence type="ECO:0000256" key="3">
    <source>
        <dbReference type="ARBA" id="ARBA00022475"/>
    </source>
</evidence>
<evidence type="ECO:0000256" key="5">
    <source>
        <dbReference type="ARBA" id="ARBA00022989"/>
    </source>
</evidence>
<dbReference type="RefSeq" id="WP_179517143.1">
    <property type="nucleotide sequence ID" value="NZ_JACCAC010000001.1"/>
</dbReference>
<feature type="domain" description="VTT" evidence="8">
    <location>
        <begin position="50"/>
        <end position="177"/>
    </location>
</feature>
<evidence type="ECO:0000256" key="4">
    <source>
        <dbReference type="ARBA" id="ARBA00022692"/>
    </source>
</evidence>
<name>A0A7Y9URL0_9ACTN</name>
<sequence length="227" mass="24373">MRLALTSYAASGGSGEELTGVAGWAADVMEALGPVGAGVLIFLENLFPPLPSELILPLAGFTAGQGRFGLAPVLVWTTAGSVLGALLLYGIGAALGRDRVHALWDRLPLVDERDLERTEAWFERHGRKAVFLGRMLPIFRSLISVPAGVERMPLLVFLVLTTAGSAIWNTVFVLAGYWLGDRYTQAESVAGYVQYAVVAAVALGVAWFAVRRIRSIRAARHTGPTER</sequence>
<feature type="transmembrane region" description="Helical" evidence="7">
    <location>
        <begin position="73"/>
        <end position="96"/>
    </location>
</feature>
<evidence type="ECO:0000259" key="8">
    <source>
        <dbReference type="Pfam" id="PF09335"/>
    </source>
</evidence>
<protein>
    <submittedName>
        <fullName evidence="9">Membrane protein DedA with SNARE-associated domain</fullName>
    </submittedName>
</protein>
<dbReference type="InterPro" id="IPR051311">
    <property type="entry name" value="DedA_domain"/>
</dbReference>
<feature type="transmembrane region" description="Helical" evidence="7">
    <location>
        <begin position="192"/>
        <end position="210"/>
    </location>
</feature>
<keyword evidence="4 7" id="KW-0812">Transmembrane</keyword>
<comment type="similarity">
    <text evidence="2">Belongs to the DedA family.</text>
</comment>
<dbReference type="Proteomes" id="UP000544110">
    <property type="component" value="Unassembled WGS sequence"/>
</dbReference>
<keyword evidence="10" id="KW-1185">Reference proteome</keyword>
<comment type="caution">
    <text evidence="9">The sequence shown here is derived from an EMBL/GenBank/DDBJ whole genome shotgun (WGS) entry which is preliminary data.</text>
</comment>
<feature type="transmembrane region" description="Helical" evidence="7">
    <location>
        <begin position="154"/>
        <end position="180"/>
    </location>
</feature>
<keyword evidence="3" id="KW-1003">Cell membrane</keyword>
<dbReference type="InterPro" id="IPR032816">
    <property type="entry name" value="VTT_dom"/>
</dbReference>
<evidence type="ECO:0000313" key="10">
    <source>
        <dbReference type="Proteomes" id="UP000544110"/>
    </source>
</evidence>
<comment type="subcellular location">
    <subcellularLocation>
        <location evidence="1">Cell membrane</location>
        <topology evidence="1">Multi-pass membrane protein</topology>
    </subcellularLocation>
</comment>